<dbReference type="HOGENOM" id="CLU_030167_2_1_6"/>
<keyword evidence="3" id="KW-0418">Kinase</keyword>
<dbReference type="InterPro" id="IPR012893">
    <property type="entry name" value="HipA-like_C"/>
</dbReference>
<proteinExistence type="inferred from homology"/>
<organism evidence="6 7">
    <name type="scientific">Thiomicrospira cyclica (strain DSM 14477 / JCM 11371 / ALM1)</name>
    <name type="common">Thioalkalimicrobium cyclicum</name>
    <dbReference type="NCBI Taxonomy" id="717773"/>
    <lineage>
        <taxon>Bacteria</taxon>
        <taxon>Pseudomonadati</taxon>
        <taxon>Pseudomonadota</taxon>
        <taxon>Gammaproteobacteria</taxon>
        <taxon>Thiotrichales</taxon>
        <taxon>Piscirickettsiaceae</taxon>
        <taxon>Thiomicrospira</taxon>
    </lineage>
</organism>
<feature type="domain" description="HipA N-terminal subdomain 1" evidence="5">
    <location>
        <begin position="7"/>
        <end position="105"/>
    </location>
</feature>
<evidence type="ECO:0000256" key="2">
    <source>
        <dbReference type="ARBA" id="ARBA00022679"/>
    </source>
</evidence>
<dbReference type="InterPro" id="IPR017508">
    <property type="entry name" value="HipA_N1"/>
</dbReference>
<dbReference type="KEGG" id="tcy:Thicy_0420"/>
<protein>
    <submittedName>
        <fullName evidence="6">HipA N-terminal domain protein</fullName>
    </submittedName>
</protein>
<dbReference type="Pfam" id="PF07804">
    <property type="entry name" value="HipA_C"/>
    <property type="match status" value="1"/>
</dbReference>
<sequence length="438" mass="48564">MVMNELVVSMNGLLVGQLIKHKSGALRFSYAKEWLASPYSRALSLSLPLSEKPYEGDLIYNFLDNLLPDNDLIRAKMQARFTTSTTQPFDLLAAVGKDCVGAIQLTSHAPVEDSQASTGLEATVLNESQIADLLKNYAANPLGMQDLEQDFRISLAGAQEKTALLKMADKWYLPKGATPTTHILKLPIGVLAHNNLDLSQSCENEWLCMQIASAFGLPVAHTEVVQFDDQKAIAVERFDRKWLPNERLVRLPQEDMCQVLGIAPALKYEADGGPSIRQIMDVLRGSQQAQKDREVFFKAQILFWLLAAPDGHGKNFSLFIEANNGYRLTPLYDILSAYPLMGGQGLQPQKIKMAMALQGKSRHYKWHSLSPRHFISTAKAVGYSEQLALSHLEEMCQKTAQVIAQVKCQLPANFPEQIAQPIFEGILKKATIGINSPT</sequence>
<evidence type="ECO:0000259" key="4">
    <source>
        <dbReference type="Pfam" id="PF07804"/>
    </source>
</evidence>
<comment type="similarity">
    <text evidence="1">Belongs to the HipA Ser/Thr kinase family.</text>
</comment>
<reference evidence="6 7" key="1">
    <citation type="submission" date="2011-05" db="EMBL/GenBank/DDBJ databases">
        <title>Complete sequence of Thioalkalimicrobium cyclicum ALM1.</title>
        <authorList>
            <consortium name="US DOE Joint Genome Institute"/>
            <person name="Lucas S."/>
            <person name="Han J."/>
            <person name="Lapidus A."/>
            <person name="Cheng J.-F."/>
            <person name="Goodwin L."/>
            <person name="Pitluck S."/>
            <person name="Peters L."/>
            <person name="Mikhailova N."/>
            <person name="Davenport K."/>
            <person name="Han C."/>
            <person name="Tapia R."/>
            <person name="Land M."/>
            <person name="Hauser L."/>
            <person name="Kyrpides N."/>
            <person name="Ivanova N."/>
            <person name="Pagani I."/>
            <person name="Kappler U."/>
            <person name="Woyke T."/>
        </authorList>
    </citation>
    <scope>NUCLEOTIDE SEQUENCE [LARGE SCALE GENOMIC DNA]</scope>
    <source>
        <strain evidence="7">DSM 14477 / JCM 11371 / ALM1</strain>
    </source>
</reference>
<accession>F6DAV1</accession>
<dbReference type="Proteomes" id="UP000009232">
    <property type="component" value="Chromosome"/>
</dbReference>
<keyword evidence="7" id="KW-1185">Reference proteome</keyword>
<keyword evidence="2" id="KW-0808">Transferase</keyword>
<gene>
    <name evidence="6" type="ordered locus">Thicy_0420</name>
</gene>
<dbReference type="PANTHER" id="PTHR37419">
    <property type="entry name" value="SERINE/THREONINE-PROTEIN KINASE TOXIN HIPA"/>
    <property type="match status" value="1"/>
</dbReference>
<evidence type="ECO:0000313" key="7">
    <source>
        <dbReference type="Proteomes" id="UP000009232"/>
    </source>
</evidence>
<dbReference type="EMBL" id="CP002776">
    <property type="protein sequence ID" value="AEG31194.1"/>
    <property type="molecule type" value="Genomic_DNA"/>
</dbReference>
<evidence type="ECO:0000259" key="5">
    <source>
        <dbReference type="Pfam" id="PF13657"/>
    </source>
</evidence>
<dbReference type="eggNOG" id="COG3550">
    <property type="taxonomic scope" value="Bacteria"/>
</dbReference>
<dbReference type="Pfam" id="PF13657">
    <property type="entry name" value="Couple_hipA"/>
    <property type="match status" value="1"/>
</dbReference>
<dbReference type="InterPro" id="IPR052028">
    <property type="entry name" value="HipA_Ser/Thr_kinase"/>
</dbReference>
<dbReference type="STRING" id="717773.Thicy_0420"/>
<dbReference type="PANTHER" id="PTHR37419:SF1">
    <property type="entry name" value="SERINE_THREONINE-PROTEIN KINASE TOXIN HIPA"/>
    <property type="match status" value="1"/>
</dbReference>
<feature type="domain" description="HipA-like C-terminal" evidence="4">
    <location>
        <begin position="153"/>
        <end position="401"/>
    </location>
</feature>
<evidence type="ECO:0000313" key="6">
    <source>
        <dbReference type="EMBL" id="AEG31194.1"/>
    </source>
</evidence>
<dbReference type="NCBIfam" id="TIGR03071">
    <property type="entry name" value="couple_hipA"/>
    <property type="match status" value="1"/>
</dbReference>
<evidence type="ECO:0000256" key="3">
    <source>
        <dbReference type="ARBA" id="ARBA00022777"/>
    </source>
</evidence>
<name>F6DAV1_THICA</name>
<dbReference type="CDD" id="cd17808">
    <property type="entry name" value="HipA_Ec_like"/>
    <property type="match status" value="1"/>
</dbReference>
<evidence type="ECO:0000256" key="1">
    <source>
        <dbReference type="ARBA" id="ARBA00010164"/>
    </source>
</evidence>
<dbReference type="GO" id="GO:0004674">
    <property type="term" value="F:protein serine/threonine kinase activity"/>
    <property type="evidence" value="ECO:0007669"/>
    <property type="project" value="TreeGrafter"/>
</dbReference>
<dbReference type="AlphaFoldDB" id="F6DAV1"/>
<dbReference type="GO" id="GO:0005829">
    <property type="term" value="C:cytosol"/>
    <property type="evidence" value="ECO:0007669"/>
    <property type="project" value="TreeGrafter"/>
</dbReference>